<evidence type="ECO:0000259" key="4">
    <source>
        <dbReference type="Pfam" id="PF18962"/>
    </source>
</evidence>
<reference evidence="5" key="1">
    <citation type="submission" date="2023-06" db="EMBL/GenBank/DDBJ databases">
        <title>Genomic of Agaribacillus aureum.</title>
        <authorList>
            <person name="Wang G."/>
        </authorList>
    </citation>
    <scope>NUCLEOTIDE SEQUENCE</scope>
    <source>
        <strain evidence="5">BMA12</strain>
    </source>
</reference>
<dbReference type="EMBL" id="JAUJEB010000004">
    <property type="protein sequence ID" value="MDN5214042.1"/>
    <property type="molecule type" value="Genomic_DNA"/>
</dbReference>
<dbReference type="Gene3D" id="2.60.40.1290">
    <property type="match status" value="1"/>
</dbReference>
<dbReference type="NCBIfam" id="TIGR04183">
    <property type="entry name" value="Por_Secre_tail"/>
    <property type="match status" value="1"/>
</dbReference>
<dbReference type="RefSeq" id="WP_346759379.1">
    <property type="nucleotide sequence ID" value="NZ_JAUJEB010000004.1"/>
</dbReference>
<evidence type="ECO:0000259" key="3">
    <source>
        <dbReference type="Pfam" id="PF14873"/>
    </source>
</evidence>
<keyword evidence="1" id="KW-0472">Membrane</keyword>
<proteinExistence type="predicted"/>
<dbReference type="Pfam" id="PF14252">
    <property type="entry name" value="DUF4347"/>
    <property type="match status" value="1"/>
</dbReference>
<feature type="domain" description="Secretion system C-terminal sorting" evidence="4">
    <location>
        <begin position="1505"/>
        <end position="1584"/>
    </location>
</feature>
<keyword evidence="1" id="KW-1133">Transmembrane helix</keyword>
<dbReference type="Proteomes" id="UP001172083">
    <property type="component" value="Unassembled WGS sequence"/>
</dbReference>
<dbReference type="InterPro" id="IPR029456">
    <property type="entry name" value="Sialidase_N"/>
</dbReference>
<evidence type="ECO:0000313" key="5">
    <source>
        <dbReference type="EMBL" id="MDN5214042.1"/>
    </source>
</evidence>
<keyword evidence="6" id="KW-1185">Reference proteome</keyword>
<dbReference type="Pfam" id="PF14873">
    <property type="entry name" value="BNR_assoc_N"/>
    <property type="match status" value="1"/>
</dbReference>
<sequence length="1585" mass="172697">MKSNKLLKKRSSDLFISGIRSLFIPIVILFSLAFCFTMAETDFVNPGNILENQKASVNSSKSIVFINDNVEDYQSLLQGIDNAEIHVLNHKKNGIDEITAILKEKQGFLNMHVISHGKPGGFQLGNTYLTSHNIALFKEQLATWKNAFVSDYDLLVYSCRVVSGKNGERFIAMLEDATGLDIAASDDQTGNLELGGDWELEHKKGSISASNLFNKNKFPAHYPHLLTTGGADNYGYTFIDSDETGGTVTFEDISGSGTALAGTDEEEHNVTMPFSFNFYGLTSANLRIGANGAIRFGQTTGNITYSNVNFPIGTALIAPFWDDLYDGTIYYETRGTAPNRRFIIQYDRFEHWSSFSTGTVTLEVILYEGSNNIDFVYDDTVFGDATYDNGNSATIGINRNGSNFLTYSYNTASLAGISSIRFVDPSQNMSYITSNTLQTITTQVPQGATDAQIIEVEVFVTGGASPINATALQLSTNGSTDAANDITNAKVYYTGASATFVTGTQFGSTVSGPNGSFSVTGSQALVTGTNYFWVVYDIEGSATGGNLVDAECATITVNSIARTPVATAPAGSRSVDGPPEYASFPYSTGFETGDFGTEWDISSSNAFGRVQVTTANTPSAGSYHMTMDVNTNNNYATNNADLYINLAGQTNVVLDFNFKDFGDEDFNVDGIYLSDDGGSNFSYVFEIDPGDFVNNVWSYIRLDIDALAASAGLTLNSTFVIRFLQHDNRTIAGNDGFAFDNIEVKRGPVYASFPYSHGFELGYFPEEWVTAGNNGFTRIQTTTANTPNTGQYHMTMDVTTDDNLTTNYADLHVDLSGQTDVILDFYFKDFGDEDNNVDGIYLSDDGGQTFSYVHEIDPDNYTTTYTQIVLDLDALAAGAGLTLNSTFVVRFLQNDNYNIPDDGFAIDDVQLRTTYMASFPYFTGFESGAFGNEWTIGGNGNSRTIVTTQDTPYQGNYHMTMDNGAGVNTLNEAMLRIDLSGQTQVELSFYWKDYADETSAQDAIYFSDDGGASYQLVHSLTPGSTADETWNQIVLDVDVLAAGAGLTLNDQFVISFEQYDNAAINPGSVFSDGLAFDDIALYVPNTLTNWTGNALTTAWETAGNWSNGVPGCSDVAIIPDVSGGSGFFPVISAGFSSANVGSIYIQPNASLTLNVGATLNVCSEWDNKGSAAIGSGTVVFQGTSRQEITGTNNWQNLTINNVGGDILLNDPQNVSGVLTLTDGIIDTQDNTFTMNSGSSTTGASAASFVDGRMTKVGNTDFEFPIGEGTDWAPLAIANLTGDAATEFTAEYLQRNYIVTDQLMTSDPNGDLNRVSILEYWNLTNTGTVSSADVTLYWKSQSFSEIQDFADLQIAHYNGSVWENLGQNAIASVDPGWIRVTGVSSFSPFTFGSTTSDNTLPVDLVSFTAREDNNRVLLDWQTASELNNDFFEVQRSENGENWEVIGKVDGNGTINEVLNYDYTDQRPLFGTSYYRLRQVDFDGQFEYSPVQSVTIEFDGPDLQVSLYPNPTTKDNINLRLVSLNNRNKVKLRLLDMSGKVFLDEFVEIGKFNKDQKIKAHTELHKGIYILEVDQNGIVSKHKVIIL</sequence>
<evidence type="ECO:0000313" key="6">
    <source>
        <dbReference type="Proteomes" id="UP001172083"/>
    </source>
</evidence>
<keyword evidence="1" id="KW-0812">Transmembrane</keyword>
<evidence type="ECO:0000256" key="1">
    <source>
        <dbReference type="SAM" id="Phobius"/>
    </source>
</evidence>
<protein>
    <submittedName>
        <fullName evidence="5">DUF4347 domain-containing protein</fullName>
    </submittedName>
</protein>
<gene>
    <name evidence="5" type="ORF">QQ020_18340</name>
</gene>
<name>A0ABT8L8E9_9BACT</name>
<feature type="domain" description="DUF4347" evidence="2">
    <location>
        <begin position="63"/>
        <end position="226"/>
    </location>
</feature>
<evidence type="ECO:0000259" key="2">
    <source>
        <dbReference type="Pfam" id="PF14252"/>
    </source>
</evidence>
<feature type="domain" description="Sialidase N-terminal" evidence="3">
    <location>
        <begin position="443"/>
        <end position="558"/>
    </location>
</feature>
<comment type="caution">
    <text evidence="5">The sequence shown here is derived from an EMBL/GenBank/DDBJ whole genome shotgun (WGS) entry which is preliminary data.</text>
</comment>
<dbReference type="Pfam" id="PF18962">
    <property type="entry name" value="Por_Secre_tail"/>
    <property type="match status" value="1"/>
</dbReference>
<dbReference type="InterPro" id="IPR026444">
    <property type="entry name" value="Secre_tail"/>
</dbReference>
<organism evidence="5 6">
    <name type="scientific">Agaribacillus aureus</name>
    <dbReference type="NCBI Taxonomy" id="3051825"/>
    <lineage>
        <taxon>Bacteria</taxon>
        <taxon>Pseudomonadati</taxon>
        <taxon>Bacteroidota</taxon>
        <taxon>Cytophagia</taxon>
        <taxon>Cytophagales</taxon>
        <taxon>Splendidivirgaceae</taxon>
        <taxon>Agaribacillus</taxon>
    </lineage>
</organism>
<accession>A0ABT8L8E9</accession>
<feature type="transmembrane region" description="Helical" evidence="1">
    <location>
        <begin position="21"/>
        <end position="39"/>
    </location>
</feature>
<dbReference type="Gene3D" id="2.60.120.260">
    <property type="entry name" value="Galactose-binding domain-like"/>
    <property type="match status" value="1"/>
</dbReference>
<dbReference type="InterPro" id="IPR025592">
    <property type="entry name" value="DUF4347"/>
</dbReference>